<accession>A0ABR4JAB4</accession>
<protein>
    <submittedName>
        <fullName evidence="2">Uncharacterized protein</fullName>
    </submittedName>
</protein>
<name>A0ABR4JAB4_9EURO</name>
<evidence type="ECO:0000256" key="1">
    <source>
        <dbReference type="SAM" id="MobiDB-lite"/>
    </source>
</evidence>
<evidence type="ECO:0000313" key="2">
    <source>
        <dbReference type="EMBL" id="KAL2837001.1"/>
    </source>
</evidence>
<keyword evidence="3" id="KW-1185">Reference proteome</keyword>
<gene>
    <name evidence="2" type="ORF">BJY01DRAFT_251699</name>
</gene>
<sequence>MYYGVGRVLRVQQFSERAIHAVVEPIPSKTDGVDGFFDSNNDSDLHYMLAPAFIGDKAVTTETTTNAGQNPRPKKQGVQPIGRFSSNTLRRKLNSCPELGAESIGYYFAPGGNIYVGVGKVIATGINARDWFYVYVEPSPGKNGGDYDFYNEATLEFMPDFSSCTSPRSRFPWRDHFIKSLSELVPPLQEETPTGGEA</sequence>
<evidence type="ECO:0000313" key="3">
    <source>
        <dbReference type="Proteomes" id="UP001610446"/>
    </source>
</evidence>
<reference evidence="2 3" key="1">
    <citation type="submission" date="2024-07" db="EMBL/GenBank/DDBJ databases">
        <title>Section-level genome sequencing and comparative genomics of Aspergillus sections Usti and Cavernicolus.</title>
        <authorList>
            <consortium name="Lawrence Berkeley National Laboratory"/>
            <person name="Nybo J.L."/>
            <person name="Vesth T.C."/>
            <person name="Theobald S."/>
            <person name="Frisvad J.C."/>
            <person name="Larsen T.O."/>
            <person name="Kjaerboelling I."/>
            <person name="Rothschild-Mancinelli K."/>
            <person name="Lyhne E.K."/>
            <person name="Kogle M.E."/>
            <person name="Barry K."/>
            <person name="Clum A."/>
            <person name="Na H."/>
            <person name="Ledsgaard L."/>
            <person name="Lin J."/>
            <person name="Lipzen A."/>
            <person name="Kuo A."/>
            <person name="Riley R."/>
            <person name="Mondo S."/>
            <person name="Labutti K."/>
            <person name="Haridas S."/>
            <person name="Pangalinan J."/>
            <person name="Salamov A.A."/>
            <person name="Simmons B.A."/>
            <person name="Magnuson J.K."/>
            <person name="Chen J."/>
            <person name="Drula E."/>
            <person name="Henrissat B."/>
            <person name="Wiebenga A."/>
            <person name="Lubbers R.J."/>
            <person name="Gomes A.C."/>
            <person name="Makela M.R."/>
            <person name="Stajich J."/>
            <person name="Grigoriev I.V."/>
            <person name="Mortensen U.H."/>
            <person name="De Vries R.P."/>
            <person name="Baker S.E."/>
            <person name="Andersen M.R."/>
        </authorList>
    </citation>
    <scope>NUCLEOTIDE SEQUENCE [LARGE SCALE GENOMIC DNA]</scope>
    <source>
        <strain evidence="2 3">CBS 123904</strain>
    </source>
</reference>
<proteinExistence type="predicted"/>
<comment type="caution">
    <text evidence="2">The sequence shown here is derived from an EMBL/GenBank/DDBJ whole genome shotgun (WGS) entry which is preliminary data.</text>
</comment>
<dbReference type="Proteomes" id="UP001610446">
    <property type="component" value="Unassembled WGS sequence"/>
</dbReference>
<dbReference type="EMBL" id="JBFXLU010000168">
    <property type="protein sequence ID" value="KAL2837001.1"/>
    <property type="molecule type" value="Genomic_DNA"/>
</dbReference>
<organism evidence="2 3">
    <name type="scientific">Aspergillus pseudoustus</name>
    <dbReference type="NCBI Taxonomy" id="1810923"/>
    <lineage>
        <taxon>Eukaryota</taxon>
        <taxon>Fungi</taxon>
        <taxon>Dikarya</taxon>
        <taxon>Ascomycota</taxon>
        <taxon>Pezizomycotina</taxon>
        <taxon>Eurotiomycetes</taxon>
        <taxon>Eurotiomycetidae</taxon>
        <taxon>Eurotiales</taxon>
        <taxon>Aspergillaceae</taxon>
        <taxon>Aspergillus</taxon>
        <taxon>Aspergillus subgen. Nidulantes</taxon>
    </lineage>
</organism>
<feature type="region of interest" description="Disordered" evidence="1">
    <location>
        <begin position="62"/>
        <end position="81"/>
    </location>
</feature>